<sequence>MSTVREMPMDSPTVPLSQAPRHTPNPPSLTPNKRSSRLDVPDVSPISPEDDAQEGERKYEMAHEYQGSDDDAPALHEKLRLSQLQLGPLEFETRRGPRDTLVRGLGLSFGDSTIEENMFPLPPSDRNSILLPAQTQKRKPRRKPNLTIDMQKIEEHNRPPAPPPKSPRHDAEPPQPVSAASLSRQDRCSPVSPEAPPPPVVRESPLNRPLPRLEDGYRGSAGRQSQDHDPNSAHAREDSRPSTSGSVMPQQRGRPRKESSLSNESRATSKSSARSSSRYSGQDNATTYLRADKPLPVLSPIAASIRSDFESRSAHDPAHSRHGSENAATLTPPRSKFGLPRPESPLRKEQPNTRLEATRRIPRKPVTPPDDVLHKFPQPNTGSISQANLPPRLDSKRGAPRVFGVGRGAGPQPPIAGQQMDDRRRIAGRNESQNLGQDTIEVARSRMAAARLRREEVTQQQHGRPMTPPTNALAPPRLPVAGDDSRPATPSKDHASPYRQRVAEKLQSKSTTSLDRSSEDSGQLPLRQRAPSDITKPLPIKRMYTSSYNAFNPYSPGLDNEQASRNISRNNSRKPNARTLNPDAWETANSTATTSKESLAATTDSARPERHEDEPRGGARLDSETTAMGRTPLLAQIKSNSRARISSESKRSDRSSKKAPESPQRKPVALANATAAKRTSIATDLKQPMSKFNKQLPEGPSLQALEQDRNAAAMDTPAPALPPKTKRPGTPEKPPQPALEAEDPLKTLEGLSTQSEALHARYTDLRAERQKLTVSITETIREMKAGPGYANRLLDQQLSLNAIQSSMDICFAKLKSLDCRKEEAIQKLIAKTKEDMKQNSPKAQGEVKTKAKSEARSNAQSEAVSNIPVPPIPDDEPRQGDLTHSLSIKSVKEIGAGRPVEVSRAQPAMVVTIKSHRSSDLTHRRLGSNYKGSSGGSSMLILDVDDNAGSPKASSEIMSVGSTPEDGFRKKIRVKGAQAATILGLVAESANISPGLIRAGFAMGDNSAVQLESPEVELHIQRPSQASGTNGRRISTVHPSRGQLQPPAESVAKLPEASRRSKRDPREGDGDSASTERPPSRSAPSPPPKQDAVENTGSTSASTVSTDDTSLLEHETSARWHSTTKATEKTEALPVQTIQVLVDDDILDYYGDA</sequence>
<proteinExistence type="predicted"/>
<feature type="region of interest" description="Disordered" evidence="1">
    <location>
        <begin position="833"/>
        <end position="879"/>
    </location>
</feature>
<accession>A0A9P4UMA7</accession>
<feature type="region of interest" description="Disordered" evidence="1">
    <location>
        <begin position="114"/>
        <end position="741"/>
    </location>
</feature>
<feature type="compositionally biased region" description="Polar residues" evidence="1">
    <location>
        <begin position="378"/>
        <end position="388"/>
    </location>
</feature>
<dbReference type="AlphaFoldDB" id="A0A9P4UMA7"/>
<feature type="compositionally biased region" description="Basic and acidic residues" evidence="1">
    <location>
        <begin position="483"/>
        <end position="507"/>
    </location>
</feature>
<feature type="compositionally biased region" description="Basic and acidic residues" evidence="1">
    <location>
        <begin position="845"/>
        <end position="855"/>
    </location>
</feature>
<dbReference type="OrthoDB" id="3897620at2759"/>
<feature type="compositionally biased region" description="Basic and acidic residues" evidence="1">
    <location>
        <begin position="344"/>
        <end position="359"/>
    </location>
</feature>
<evidence type="ECO:0000256" key="1">
    <source>
        <dbReference type="SAM" id="MobiDB-lite"/>
    </source>
</evidence>
<name>A0A9P4UMA7_9PEZI</name>
<comment type="caution">
    <text evidence="2">The sequence shown here is derived from an EMBL/GenBank/DDBJ whole genome shotgun (WGS) entry which is preliminary data.</text>
</comment>
<protein>
    <submittedName>
        <fullName evidence="2">Uncharacterized protein</fullName>
    </submittedName>
</protein>
<evidence type="ECO:0000313" key="3">
    <source>
        <dbReference type="Proteomes" id="UP000799441"/>
    </source>
</evidence>
<feature type="compositionally biased region" description="Basic and acidic residues" evidence="1">
    <location>
        <begin position="606"/>
        <end position="623"/>
    </location>
</feature>
<feature type="compositionally biased region" description="Basic and acidic residues" evidence="1">
    <location>
        <begin position="645"/>
        <end position="664"/>
    </location>
</feature>
<feature type="compositionally biased region" description="Basic and acidic residues" evidence="1">
    <location>
        <begin position="1056"/>
        <end position="1069"/>
    </location>
</feature>
<dbReference type="EMBL" id="MU003836">
    <property type="protein sequence ID" value="KAF2717780.1"/>
    <property type="molecule type" value="Genomic_DNA"/>
</dbReference>
<feature type="compositionally biased region" description="Basic and acidic residues" evidence="1">
    <location>
        <begin position="54"/>
        <end position="63"/>
    </location>
</feature>
<reference evidence="2" key="1">
    <citation type="journal article" date="2020" name="Stud. Mycol.">
        <title>101 Dothideomycetes genomes: a test case for predicting lifestyles and emergence of pathogens.</title>
        <authorList>
            <person name="Haridas S."/>
            <person name="Albert R."/>
            <person name="Binder M."/>
            <person name="Bloem J."/>
            <person name="Labutti K."/>
            <person name="Salamov A."/>
            <person name="Andreopoulos B."/>
            <person name="Baker S."/>
            <person name="Barry K."/>
            <person name="Bills G."/>
            <person name="Bluhm B."/>
            <person name="Cannon C."/>
            <person name="Castanera R."/>
            <person name="Culley D."/>
            <person name="Daum C."/>
            <person name="Ezra D."/>
            <person name="Gonzalez J."/>
            <person name="Henrissat B."/>
            <person name="Kuo A."/>
            <person name="Liang C."/>
            <person name="Lipzen A."/>
            <person name="Lutzoni F."/>
            <person name="Magnuson J."/>
            <person name="Mondo S."/>
            <person name="Nolan M."/>
            <person name="Ohm R."/>
            <person name="Pangilinan J."/>
            <person name="Park H.-J."/>
            <person name="Ramirez L."/>
            <person name="Alfaro M."/>
            <person name="Sun H."/>
            <person name="Tritt A."/>
            <person name="Yoshinaga Y."/>
            <person name="Zwiers L.-H."/>
            <person name="Turgeon B."/>
            <person name="Goodwin S."/>
            <person name="Spatafora J."/>
            <person name="Crous P."/>
            <person name="Grigoriev I."/>
        </authorList>
    </citation>
    <scope>NUCLEOTIDE SEQUENCE</scope>
    <source>
        <strain evidence="2">CBS 116435</strain>
    </source>
</reference>
<dbReference type="Proteomes" id="UP000799441">
    <property type="component" value="Unassembled WGS sequence"/>
</dbReference>
<feature type="compositionally biased region" description="Basic and acidic residues" evidence="1">
    <location>
        <begin position="307"/>
        <end position="324"/>
    </location>
</feature>
<feature type="compositionally biased region" description="Basic and acidic residues" evidence="1">
    <location>
        <begin position="225"/>
        <end position="240"/>
    </location>
</feature>
<feature type="region of interest" description="Disordered" evidence="1">
    <location>
        <begin position="1020"/>
        <end position="1132"/>
    </location>
</feature>
<feature type="compositionally biased region" description="Polar residues" evidence="1">
    <location>
        <begin position="1022"/>
        <end position="1033"/>
    </location>
</feature>
<evidence type="ECO:0000313" key="2">
    <source>
        <dbReference type="EMBL" id="KAF2717780.1"/>
    </source>
</evidence>
<feature type="compositionally biased region" description="Low complexity" evidence="1">
    <location>
        <begin position="1072"/>
        <end position="1083"/>
    </location>
</feature>
<feature type="compositionally biased region" description="Low complexity" evidence="1">
    <location>
        <begin position="1096"/>
        <end position="1109"/>
    </location>
</feature>
<feature type="region of interest" description="Disordered" evidence="1">
    <location>
        <begin position="1"/>
        <end position="76"/>
    </location>
</feature>
<gene>
    <name evidence="2" type="ORF">K431DRAFT_288214</name>
</gene>
<keyword evidence="3" id="KW-1185">Reference proteome</keyword>
<feature type="compositionally biased region" description="Polar residues" evidence="1">
    <location>
        <begin position="561"/>
        <end position="570"/>
    </location>
</feature>
<feature type="compositionally biased region" description="Polar residues" evidence="1">
    <location>
        <begin position="587"/>
        <end position="605"/>
    </location>
</feature>
<feature type="compositionally biased region" description="Low complexity" evidence="1">
    <location>
        <begin position="265"/>
        <end position="280"/>
    </location>
</feature>
<organism evidence="2 3">
    <name type="scientific">Polychaeton citri CBS 116435</name>
    <dbReference type="NCBI Taxonomy" id="1314669"/>
    <lineage>
        <taxon>Eukaryota</taxon>
        <taxon>Fungi</taxon>
        <taxon>Dikarya</taxon>
        <taxon>Ascomycota</taxon>
        <taxon>Pezizomycotina</taxon>
        <taxon>Dothideomycetes</taxon>
        <taxon>Dothideomycetidae</taxon>
        <taxon>Capnodiales</taxon>
        <taxon>Capnodiaceae</taxon>
        <taxon>Polychaeton</taxon>
    </lineage>
</organism>